<dbReference type="PIRSF" id="PIRSF037259">
    <property type="entry name" value="EcsB_ABC"/>
    <property type="match status" value="1"/>
</dbReference>
<reference evidence="2" key="2">
    <citation type="submission" date="2016-01" db="EMBL/GenBank/DDBJ databases">
        <title>Six Aerococcus type strain genome sequencing and assembly using PacBio and Illumina Hiseq.</title>
        <authorList>
            <person name="Carkaci D."/>
            <person name="Dargis R."/>
            <person name="Nielsen X.C."/>
            <person name="Skovgaard O."/>
            <person name="Fuursted K."/>
            <person name="Christensen J.J."/>
        </authorList>
    </citation>
    <scope>NUCLEOTIDE SEQUENCE [LARGE SCALE GENOMIC DNA]</scope>
    <source>
        <strain evidence="2">CCUG42038B</strain>
    </source>
</reference>
<accession>A0A0X8FLM0</accession>
<dbReference type="GO" id="GO:0016020">
    <property type="term" value="C:membrane"/>
    <property type="evidence" value="ECO:0007669"/>
    <property type="project" value="InterPro"/>
</dbReference>
<dbReference type="InterPro" id="IPR010288">
    <property type="entry name" value="EcsB_ABC"/>
</dbReference>
<protein>
    <submittedName>
        <fullName evidence="1">Uncharacterized protein</fullName>
    </submittedName>
</protein>
<name>A0A0X8FLM0_9LACT</name>
<dbReference type="RefSeq" id="WP_067979638.1">
    <property type="nucleotide sequence ID" value="NZ_CP014163.1"/>
</dbReference>
<dbReference type="STRING" id="128944.AWM75_06155"/>
<dbReference type="EMBL" id="CP014163">
    <property type="protein sequence ID" value="AMB99587.1"/>
    <property type="molecule type" value="Genomic_DNA"/>
</dbReference>
<organism evidence="1 2">
    <name type="scientific">Aerococcus urinaehominis</name>
    <dbReference type="NCBI Taxonomy" id="128944"/>
    <lineage>
        <taxon>Bacteria</taxon>
        <taxon>Bacillati</taxon>
        <taxon>Bacillota</taxon>
        <taxon>Bacilli</taxon>
        <taxon>Lactobacillales</taxon>
        <taxon>Aerococcaceae</taxon>
        <taxon>Aerococcus</taxon>
    </lineage>
</organism>
<evidence type="ECO:0000313" key="1">
    <source>
        <dbReference type="EMBL" id="AMB99587.1"/>
    </source>
</evidence>
<dbReference type="Pfam" id="PF05975">
    <property type="entry name" value="EcsB"/>
    <property type="match status" value="1"/>
</dbReference>
<dbReference type="Proteomes" id="UP000062260">
    <property type="component" value="Chromosome"/>
</dbReference>
<proteinExistence type="predicted"/>
<dbReference type="AlphaFoldDB" id="A0A0X8FLM0"/>
<keyword evidence="2" id="KW-1185">Reference proteome</keyword>
<gene>
    <name evidence="1" type="ORF">AWM75_06155</name>
</gene>
<dbReference type="KEGG" id="auh:AWM75_06155"/>
<sequence length="396" mass="46355">MDKIYQERFQSASKRLFKYLPYIFNDHFVIVVLFIMGALAFQYSQWLKTLTVGEPLAQFLLIVFFFLAIKMPQVKTYLKEADLVFLLPWEEHFSSYFKRAVGYSMLLPVFILALVCLLAYPYLSVVFAYSWLEIMIVYFSLLVLKVFDFLQFFNQRRLANHPGWQAAFTHIVILVTLVLALGDYPWLALILALSALILTKYYTKSNLDFPSLLASELKRQQGQNRMLAMFVDIPAGQQKIKRRSYLDFLLRPVKDNIYAYLYQRAFLRSTEVLPIWLRLTILAGLIAGLMTDTWLKLIIIVLITYAANFQLQGLLGNYRRHTMVRLQPQEASDALVAFQSFLRGPIMVQTIIITVIFLLRQAYYLGMSFCLACLIFYLVFAYLYLKRRFIKTRKMV</sequence>
<reference evidence="1 2" key="1">
    <citation type="journal article" date="2016" name="Genome Announc.">
        <title>Complete Genome Sequences of Aerococcus christensenii CCUG 28831T, Aerococcus sanguinicola CCUG 43001T, Aerococcus urinae CCUG 36881T, Aerococcus urinaeequi CCUG 28094T, Aerococcus urinaehominis CCUG 42038 BT, and Aerococcus viridans CCUG 4311T.</title>
        <authorList>
            <person name="Carkaci D."/>
            <person name="Dargis R."/>
            <person name="Nielsen X.C."/>
            <person name="Skovgaard O."/>
            <person name="Fuursted K."/>
            <person name="Christensen J.J."/>
        </authorList>
    </citation>
    <scope>NUCLEOTIDE SEQUENCE [LARGE SCALE GENOMIC DNA]</scope>
    <source>
        <strain evidence="1 2">CCUG42038B</strain>
    </source>
</reference>
<evidence type="ECO:0000313" key="2">
    <source>
        <dbReference type="Proteomes" id="UP000062260"/>
    </source>
</evidence>
<dbReference type="OrthoDB" id="2447941at2"/>